<accession>A0ACD5H2D2</accession>
<name>A0ACD5H2D2_9CYAN</name>
<dbReference type="EMBL" id="CP182909">
    <property type="protein sequence ID" value="XPM67217.1"/>
    <property type="molecule type" value="Genomic_DNA"/>
</dbReference>
<sequence length="352" mass="38508">MAILLFNPLWIGELGFQLSFLATLGLVVTAPAIVQRLDWVPPAIATLIAVPLAASIWTLPLLLYTFGLVSPYSILVNILTSPLVSLITLGGFISALVAIFWSAGGSLLASLLYYPTHLLIEIVQFFASLPGNTVAVGSISLLQFLGLYGLIGSVWLFAQENRPVYPVWLKKQSWSVATATAIALIIIPIWQTQQQLLRVTVLATGQTPVMVIQDRGLVGLINSGDEDTAQYTILPFLQKQGINRLDWAIALSPKPENRRGWLPILAKLPIKSFYTLKGESPEEPLLTAAVQQRRGSYQNLPFDRHSHARIEPNSTFKPKHSGIIANGWQFRAKLVSFGKSDCSCGELASTHS</sequence>
<keyword evidence="2" id="KW-1185">Reference proteome</keyword>
<protein>
    <submittedName>
        <fullName evidence="1">ComEC/Rec2 family competence protein</fullName>
    </submittedName>
</protein>
<reference evidence="1 2" key="1">
    <citation type="journal article" date="2016" name="Genome Announc.">
        <title>Draft Genome Sequence of the Thermotolerant Cyanobacterium Desertifilum sp. IPPAS B-1220.</title>
        <authorList>
            <person name="Mironov K.S."/>
            <person name="Sinetova M.A."/>
            <person name="Bolatkhan K."/>
            <person name="Zayadan B.K."/>
            <person name="Ustinova V.V."/>
            <person name="Kupriyanova E.V."/>
            <person name="Skrypnik A.N."/>
            <person name="Gogoleva N.E."/>
            <person name="Gogolev Y.V."/>
            <person name="Los D.A."/>
        </authorList>
    </citation>
    <scope>NUCLEOTIDE SEQUENCE [LARGE SCALE GENOMIC DNA]</scope>
    <source>
        <strain evidence="1 2">IPPAS B-1220</strain>
    </source>
</reference>
<proteinExistence type="predicted"/>
<dbReference type="Proteomes" id="UP000095472">
    <property type="component" value="Chromosome"/>
</dbReference>
<gene>
    <name evidence="1" type="ORF">BH720_020180</name>
</gene>
<evidence type="ECO:0000313" key="2">
    <source>
        <dbReference type="Proteomes" id="UP000095472"/>
    </source>
</evidence>
<organism evidence="1 2">
    <name type="scientific">Desertifilum tharense IPPAS B-1220</name>
    <dbReference type="NCBI Taxonomy" id="1781255"/>
    <lineage>
        <taxon>Bacteria</taxon>
        <taxon>Bacillati</taxon>
        <taxon>Cyanobacteriota</taxon>
        <taxon>Cyanophyceae</taxon>
        <taxon>Desertifilales</taxon>
        <taxon>Desertifilaceae</taxon>
        <taxon>Desertifilum</taxon>
    </lineage>
</organism>
<evidence type="ECO:0000313" key="1">
    <source>
        <dbReference type="EMBL" id="XPM67217.1"/>
    </source>
</evidence>